<keyword evidence="1" id="KW-0808">Transferase</keyword>
<protein>
    <recommendedName>
        <fullName evidence="3">Methyltransferase domain-containing protein</fullName>
    </recommendedName>
</protein>
<dbReference type="AlphaFoldDB" id="A0A381PD09"/>
<evidence type="ECO:0000313" key="4">
    <source>
        <dbReference type="EMBL" id="SUZ63363.1"/>
    </source>
</evidence>
<dbReference type="InterPro" id="IPR029063">
    <property type="entry name" value="SAM-dependent_MTases_sf"/>
</dbReference>
<accession>A0A381PD09</accession>
<name>A0A381PD09_9ZZZZ</name>
<dbReference type="Pfam" id="PF13649">
    <property type="entry name" value="Methyltransf_25"/>
    <property type="match status" value="1"/>
</dbReference>
<dbReference type="EMBL" id="UINC01000915">
    <property type="protein sequence ID" value="SUZ63363.1"/>
    <property type="molecule type" value="Genomic_DNA"/>
</dbReference>
<evidence type="ECO:0000256" key="1">
    <source>
        <dbReference type="ARBA" id="ARBA00022679"/>
    </source>
</evidence>
<dbReference type="PANTHER" id="PTHR43861:SF2">
    <property type="entry name" value="CARBOXY-S-ADENOSYL-L-METHIONINE SYNTHASE"/>
    <property type="match status" value="1"/>
</dbReference>
<dbReference type="SUPFAM" id="SSF53335">
    <property type="entry name" value="S-adenosyl-L-methionine-dependent methyltransferases"/>
    <property type="match status" value="1"/>
</dbReference>
<dbReference type="CDD" id="cd02440">
    <property type="entry name" value="AdoMet_MTases"/>
    <property type="match status" value="1"/>
</dbReference>
<keyword evidence="2" id="KW-0949">S-adenosyl-L-methionine</keyword>
<dbReference type="NCBIfam" id="TIGR00740">
    <property type="entry name" value="carboxy-S-adenosyl-L-methionine synthase CmoA"/>
    <property type="match status" value="1"/>
</dbReference>
<dbReference type="PANTHER" id="PTHR43861">
    <property type="entry name" value="TRANS-ACONITATE 2-METHYLTRANSFERASE-RELATED"/>
    <property type="match status" value="1"/>
</dbReference>
<dbReference type="GO" id="GO:0002098">
    <property type="term" value="P:tRNA wobble uridine modification"/>
    <property type="evidence" value="ECO:0007669"/>
    <property type="project" value="InterPro"/>
</dbReference>
<evidence type="ECO:0000259" key="3">
    <source>
        <dbReference type="Pfam" id="PF13649"/>
    </source>
</evidence>
<sequence>MIKDKIFLLDRDSIDPFVFDESVANVFSDMLRRSIPGYDASIRAISHLTKKCIRPNTLFYDLGCSLGAATLAMRHNIVAKNSKIIAVDNSKSMTSRCMEIVSKDNSDIPIQVITGDIRELNIKNASMIILNYTLQFLPIIDRSSMIKKIYKGMLSGGLFFLSEKIIYEDKKIDNLLNEMHHNFKRNNSYSDIEIKKKQIALENVLIPEYISTHKKRLHMAGFEHVVIYLKHLNFISFLAIK</sequence>
<dbReference type="Gene3D" id="3.40.50.150">
    <property type="entry name" value="Vaccinia Virus protein VP39"/>
    <property type="match status" value="1"/>
</dbReference>
<dbReference type="InterPro" id="IPR005271">
    <property type="entry name" value="CmoA"/>
</dbReference>
<reference evidence="4" key="1">
    <citation type="submission" date="2018-05" db="EMBL/GenBank/DDBJ databases">
        <authorList>
            <person name="Lanie J.A."/>
            <person name="Ng W.-L."/>
            <person name="Kazmierczak K.M."/>
            <person name="Andrzejewski T.M."/>
            <person name="Davidsen T.M."/>
            <person name="Wayne K.J."/>
            <person name="Tettelin H."/>
            <person name="Glass J.I."/>
            <person name="Rusch D."/>
            <person name="Podicherti R."/>
            <person name="Tsui H.-C.T."/>
            <person name="Winkler M.E."/>
        </authorList>
    </citation>
    <scope>NUCLEOTIDE SEQUENCE</scope>
</reference>
<evidence type="ECO:0000256" key="2">
    <source>
        <dbReference type="ARBA" id="ARBA00022691"/>
    </source>
</evidence>
<proteinExistence type="inferred from homology"/>
<dbReference type="HAMAP" id="MF_01589">
    <property type="entry name" value="Cx_SAM_synthase"/>
    <property type="match status" value="1"/>
</dbReference>
<gene>
    <name evidence="4" type="ORF">METZ01_LOCUS16217</name>
</gene>
<organism evidence="4">
    <name type="scientific">marine metagenome</name>
    <dbReference type="NCBI Taxonomy" id="408172"/>
    <lineage>
        <taxon>unclassified sequences</taxon>
        <taxon>metagenomes</taxon>
        <taxon>ecological metagenomes</taxon>
    </lineage>
</organism>
<dbReference type="InterPro" id="IPR041698">
    <property type="entry name" value="Methyltransf_25"/>
</dbReference>
<dbReference type="GO" id="GO:0016740">
    <property type="term" value="F:transferase activity"/>
    <property type="evidence" value="ECO:0007669"/>
    <property type="project" value="UniProtKB-KW"/>
</dbReference>
<feature type="domain" description="Methyltransferase" evidence="3">
    <location>
        <begin position="61"/>
        <end position="157"/>
    </location>
</feature>
<dbReference type="PIRSF" id="PIRSF006325">
    <property type="entry name" value="MeTrfase_bac"/>
    <property type="match status" value="1"/>
</dbReference>